<dbReference type="InterPro" id="IPR022372">
    <property type="entry name" value="Accessory_SS_Asp1"/>
</dbReference>
<organism evidence="2 3">
    <name type="scientific">Ligilactobacillus salivarius</name>
    <dbReference type="NCBI Taxonomy" id="1624"/>
    <lineage>
        <taxon>Bacteria</taxon>
        <taxon>Bacillati</taxon>
        <taxon>Bacillota</taxon>
        <taxon>Bacilli</taxon>
        <taxon>Lactobacillales</taxon>
        <taxon>Lactobacillaceae</taxon>
        <taxon>Ligilactobacillus</taxon>
    </lineage>
</organism>
<evidence type="ECO:0000313" key="2">
    <source>
        <dbReference type="EMBL" id="WHS17599.1"/>
    </source>
</evidence>
<evidence type="ECO:0000256" key="1">
    <source>
        <dbReference type="SAM" id="Coils"/>
    </source>
</evidence>
<dbReference type="NCBIfam" id="TIGR03713">
    <property type="entry name" value="acc_sec_asp1"/>
    <property type="match status" value="1"/>
</dbReference>
<dbReference type="AlphaFoldDB" id="A0ABD7YW91"/>
<keyword evidence="1" id="KW-0175">Coiled coil</keyword>
<dbReference type="EMBL" id="CP114509">
    <property type="protein sequence ID" value="WHS17599.1"/>
    <property type="molecule type" value="Genomic_DNA"/>
</dbReference>
<gene>
    <name evidence="2" type="primary">asp1</name>
    <name evidence="2" type="ORF">O2U02_09140</name>
</gene>
<evidence type="ECO:0000313" key="3">
    <source>
        <dbReference type="Proteomes" id="UP001224533"/>
    </source>
</evidence>
<accession>A0ABD7YW91</accession>
<proteinExistence type="predicted"/>
<sequence length="534" mass="62518">MFYFIPTWNQNHTDWEQEFLEWYYTTRKMEFDDTVNQLTMFSQAKEKNKTIILEYAPMLRDFLQRQDLYDIDYYSIFDDAQDTRVENVRPIDPFEFDWPKNAQFIYMLFNVLVEVNGKSYAQIISGNLGQLQRINFFEEGRTSKTYIFDDRGFLSSIINFNDNGQFKEQIFFNLAGEWRFKLLPSEEVIINSTFQDDFKQKKYTAMRDLIEEKYNEFVIENIGKDDVVVIASEKRHNQRILHAKKTGKVILSIFSQRLNIEQCFPNEEELAKVDVIVVDTQQNEKLVQEKLETMGVSIPVLQIPPFDSRLRLGQSQRIKELKIFVLVDNTPLDELEIIVDEISQAMYENEKINLILGAYSANREANGKLDKLKKKILDKIDFTEEEIEIIETAENQVESETNKELVKQAKFFKRITFYKIESESELIKELNFVRLIVDMGKDTDLYLQIAGISAGIPQINSTPSPYVENHKNGLIISDPLELKEAIDYYLVGLKNWNQALVYAAGKIVQYSSDNLIRLWSESLELVAKKGENDE</sequence>
<dbReference type="RefSeq" id="WP_283474061.1">
    <property type="nucleotide sequence ID" value="NZ_CP114501.1"/>
</dbReference>
<feature type="coiled-coil region" evidence="1">
    <location>
        <begin position="373"/>
        <end position="403"/>
    </location>
</feature>
<protein>
    <submittedName>
        <fullName evidence="2">Accessory Sec system protein Asp1</fullName>
    </submittedName>
</protein>
<reference evidence="2 3" key="1">
    <citation type="submission" date="2022-12" db="EMBL/GenBank/DDBJ databases">
        <title>Assessment of beneficial effects and identification of host adaptation-associated genes of Ligilactobacillus salivarius isolated from Meles meles.</title>
        <authorList>
            <person name="Wang Y."/>
        </authorList>
    </citation>
    <scope>NUCLEOTIDE SEQUENCE [LARGE SCALE GENOMIC DNA]</scope>
    <source>
        <strain evidence="2 3">S35</strain>
    </source>
</reference>
<dbReference type="Proteomes" id="UP001224533">
    <property type="component" value="Chromosome"/>
</dbReference>
<dbReference type="Pfam" id="PF16993">
    <property type="entry name" value="Asp1"/>
    <property type="match status" value="1"/>
</dbReference>
<name>A0ABD7YW91_9LACO</name>